<evidence type="ECO:0000313" key="7">
    <source>
        <dbReference type="EMBL" id="RVT82454.1"/>
    </source>
</evidence>
<dbReference type="PANTHER" id="PTHR11076:SF34">
    <property type="entry name" value="PROTEIN UMUC"/>
    <property type="match status" value="1"/>
</dbReference>
<dbReference type="Pfam" id="PF13438">
    <property type="entry name" value="DUF4113"/>
    <property type="match status" value="1"/>
</dbReference>
<protein>
    <submittedName>
        <fullName evidence="7">Y-family DNA polymerase</fullName>
    </submittedName>
</protein>
<dbReference type="Gene3D" id="3.40.1170.60">
    <property type="match status" value="1"/>
</dbReference>
<dbReference type="RefSeq" id="WP_127684262.1">
    <property type="nucleotide sequence ID" value="NZ_SACM01000006.1"/>
</dbReference>
<dbReference type="Gene3D" id="3.30.70.270">
    <property type="match status" value="1"/>
</dbReference>
<name>A0A3S2U9L6_9BURK</name>
<comment type="caution">
    <text evidence="7">The sequence shown here is derived from an EMBL/GenBank/DDBJ whole genome shotgun (WGS) entry which is preliminary data.</text>
</comment>
<dbReference type="PANTHER" id="PTHR11076">
    <property type="entry name" value="DNA REPAIR POLYMERASE UMUC / TRANSFERASE FAMILY MEMBER"/>
    <property type="match status" value="1"/>
</dbReference>
<dbReference type="InterPro" id="IPR043128">
    <property type="entry name" value="Rev_trsase/Diguanyl_cyclase"/>
</dbReference>
<dbReference type="PROSITE" id="PS50173">
    <property type="entry name" value="UMUC"/>
    <property type="match status" value="1"/>
</dbReference>
<evidence type="ECO:0000256" key="1">
    <source>
        <dbReference type="ARBA" id="ARBA00010945"/>
    </source>
</evidence>
<feature type="domain" description="UmuC" evidence="6">
    <location>
        <begin position="9"/>
        <end position="205"/>
    </location>
</feature>
<dbReference type="GO" id="GO:0006281">
    <property type="term" value="P:DNA repair"/>
    <property type="evidence" value="ECO:0007669"/>
    <property type="project" value="UniProtKB-KW"/>
</dbReference>
<dbReference type="GO" id="GO:0009432">
    <property type="term" value="P:SOS response"/>
    <property type="evidence" value="ECO:0007669"/>
    <property type="project" value="UniProtKB-KW"/>
</dbReference>
<evidence type="ECO:0000256" key="3">
    <source>
        <dbReference type="ARBA" id="ARBA00023199"/>
    </source>
</evidence>
<keyword evidence="8" id="KW-1185">Reference proteome</keyword>
<dbReference type="CDD" id="cd01700">
    <property type="entry name" value="PolY_Pol_V_umuC"/>
    <property type="match status" value="1"/>
</dbReference>
<organism evidence="7 8">
    <name type="scientific">Inhella crocodyli</name>
    <dbReference type="NCBI Taxonomy" id="2499851"/>
    <lineage>
        <taxon>Bacteria</taxon>
        <taxon>Pseudomonadati</taxon>
        <taxon>Pseudomonadota</taxon>
        <taxon>Betaproteobacteria</taxon>
        <taxon>Burkholderiales</taxon>
        <taxon>Sphaerotilaceae</taxon>
        <taxon>Inhella</taxon>
    </lineage>
</organism>
<keyword evidence="4" id="KW-0234">DNA repair</keyword>
<dbReference type="Gene3D" id="1.10.150.20">
    <property type="entry name" value="5' to 3' exonuclease, C-terminal subdomain"/>
    <property type="match status" value="1"/>
</dbReference>
<dbReference type="InterPro" id="IPR050116">
    <property type="entry name" value="DNA_polymerase-Y"/>
</dbReference>
<dbReference type="EMBL" id="SACM01000006">
    <property type="protein sequence ID" value="RVT82454.1"/>
    <property type="molecule type" value="Genomic_DNA"/>
</dbReference>
<evidence type="ECO:0000256" key="2">
    <source>
        <dbReference type="ARBA" id="ARBA00022763"/>
    </source>
</evidence>
<sequence>MSSPSLAQFALVDGNNFYVSCERVFRPALVGRPVIVLSNNDGCAIARSNEAKALGIKMGAPWFQIKHLEADANLVALSANFELYGDMSDRMMQVVGRFAPVQEIYSIDESFLDFEGIRDDLVTLGKRLRAEVLAATGIPTCVGFGPTKTLAKLANHIGKTAERKPGLYPADLAQVCNLGAEGKQGTARLGQLFRATEVGEVWGVGPRISAQLNAAGVATVADLIKLDLATIRKRFSVVLERTVMELRGTRCIAFDDEPAAKQQIMCSRSFGTPVLQLDELVEAVTVFASRAAEKLRGQGSATGAVSVFIRTSPFRKQDRQYSQSVTVPLRRPTGDTHAIVSSAVRGLEAIYRDGYRYAKAGVMLLDLQPKDLAQGELDLVGGSGPDGTSHDEGRDRSRLMSAIDRVNQRYGRGSLTVASAGTEAVAKSWTMRQDRRTQRYTTSWDEMPIARA</sequence>
<keyword evidence="3" id="KW-0741">SOS mutagenesis</keyword>
<dbReference type="GO" id="GO:0005829">
    <property type="term" value="C:cytosol"/>
    <property type="evidence" value="ECO:0007669"/>
    <property type="project" value="TreeGrafter"/>
</dbReference>
<dbReference type="AlphaFoldDB" id="A0A3S2U9L6"/>
<dbReference type="InterPro" id="IPR017961">
    <property type="entry name" value="DNA_pol_Y-fam_little_finger"/>
</dbReference>
<dbReference type="Pfam" id="PF11799">
    <property type="entry name" value="IMS_C"/>
    <property type="match status" value="1"/>
</dbReference>
<gene>
    <name evidence="7" type="ORF">EOD73_17120</name>
</gene>
<dbReference type="GO" id="GO:0003684">
    <property type="term" value="F:damaged DNA binding"/>
    <property type="evidence" value="ECO:0007669"/>
    <property type="project" value="InterPro"/>
</dbReference>
<dbReference type="InterPro" id="IPR043502">
    <property type="entry name" value="DNA/RNA_pol_sf"/>
</dbReference>
<evidence type="ECO:0000313" key="8">
    <source>
        <dbReference type="Proteomes" id="UP000288587"/>
    </source>
</evidence>
<dbReference type="InterPro" id="IPR025188">
    <property type="entry name" value="DUF4113"/>
</dbReference>
<dbReference type="Pfam" id="PF00817">
    <property type="entry name" value="IMS"/>
    <property type="match status" value="1"/>
</dbReference>
<dbReference type="GO" id="GO:0003887">
    <property type="term" value="F:DNA-directed DNA polymerase activity"/>
    <property type="evidence" value="ECO:0007669"/>
    <property type="project" value="TreeGrafter"/>
</dbReference>
<reference evidence="7 8" key="1">
    <citation type="submission" date="2019-01" db="EMBL/GenBank/DDBJ databases">
        <authorList>
            <person name="Chen W.-M."/>
        </authorList>
    </citation>
    <scope>NUCLEOTIDE SEQUENCE [LARGE SCALE GENOMIC DNA]</scope>
    <source>
        <strain evidence="7 8">CCP-18</strain>
    </source>
</reference>
<dbReference type="SUPFAM" id="SSF56672">
    <property type="entry name" value="DNA/RNA polymerases"/>
    <property type="match status" value="1"/>
</dbReference>
<keyword evidence="5" id="KW-0742">SOS response</keyword>
<comment type="similarity">
    <text evidence="1">Belongs to the DNA polymerase type-Y family.</text>
</comment>
<dbReference type="Proteomes" id="UP000288587">
    <property type="component" value="Unassembled WGS sequence"/>
</dbReference>
<evidence type="ECO:0000256" key="5">
    <source>
        <dbReference type="ARBA" id="ARBA00023236"/>
    </source>
</evidence>
<dbReference type="GO" id="GO:0042276">
    <property type="term" value="P:error-prone translesion synthesis"/>
    <property type="evidence" value="ECO:0007669"/>
    <property type="project" value="TreeGrafter"/>
</dbReference>
<accession>A0A3S2U9L6</accession>
<dbReference type="OrthoDB" id="9808813at2"/>
<dbReference type="InterPro" id="IPR001126">
    <property type="entry name" value="UmuC"/>
</dbReference>
<dbReference type="NCBIfam" id="NF002955">
    <property type="entry name" value="PRK03609.1"/>
    <property type="match status" value="1"/>
</dbReference>
<keyword evidence="2" id="KW-0227">DNA damage</keyword>
<evidence type="ECO:0000259" key="6">
    <source>
        <dbReference type="PROSITE" id="PS50173"/>
    </source>
</evidence>
<proteinExistence type="inferred from homology"/>
<evidence type="ECO:0000256" key="4">
    <source>
        <dbReference type="ARBA" id="ARBA00023204"/>
    </source>
</evidence>